<feature type="transmembrane region" description="Helical" evidence="1">
    <location>
        <begin position="191"/>
        <end position="213"/>
    </location>
</feature>
<dbReference type="Pfam" id="PF06161">
    <property type="entry name" value="DUF975"/>
    <property type="match status" value="1"/>
</dbReference>
<dbReference type="RefSeq" id="WP_009559538.1">
    <property type="nucleotide sequence ID" value="NZ_AYZN01000016.1"/>
</dbReference>
<organism evidence="2 3">
    <name type="scientific">Lactobacillus pasteurii DSM 23907 = CRBIP 24.76</name>
    <dbReference type="NCBI Taxonomy" id="1423790"/>
    <lineage>
        <taxon>Bacteria</taxon>
        <taxon>Bacillati</taxon>
        <taxon>Bacillota</taxon>
        <taxon>Bacilli</taxon>
        <taxon>Lactobacillales</taxon>
        <taxon>Lactobacillaceae</taxon>
        <taxon>Lactobacillus</taxon>
    </lineage>
</organism>
<gene>
    <name evidence="2" type="ORF">BN53_02565</name>
</gene>
<sequence>MTRSEMKRAAKDQLRGNWLWAVGLSLVGALVTYLLQDLQSFMETGHDRIYYIVKNYPYITDYELNWAADLSGIIIGTLSGLIFWGIAYTILNFRDRGEKPNIFAGIFSAFRGERFNSSFIALILVELYIFCWSLLFFVPGIIKSYSYAMTPYILEDMYQSGQKVSASEAITRSRNLMKGHKMDLFVLDLSFIGWALVGILTCGIGLIWITPYIRQTRANFYRNLTDME</sequence>
<evidence type="ECO:0000313" key="2">
    <source>
        <dbReference type="EMBL" id="CCI84984.1"/>
    </source>
</evidence>
<dbReference type="PANTHER" id="PTHR40076">
    <property type="entry name" value="MEMBRANE PROTEIN-RELATED"/>
    <property type="match status" value="1"/>
</dbReference>
<accession>I7KL14</accession>
<reference evidence="2 3" key="1">
    <citation type="submission" date="2012-06" db="EMBL/GenBank/DDBJ databases">
        <title>Draft Genome Sequence of Lactobacillus pasteurii CRBIP 24.76T.</title>
        <authorList>
            <person name="Cousin S."/>
            <person name="Bouchier C."/>
            <person name="Loux V."/>
            <person name="Ma L."/>
            <person name="Creno S."/>
            <person name="Bizet C."/>
            <person name="Clermont D."/>
        </authorList>
    </citation>
    <scope>NUCLEOTIDE SEQUENCE [LARGE SCALE GENOMIC DNA]</scope>
    <source>
        <strain evidence="3">CRBIP 24.76T</strain>
    </source>
</reference>
<evidence type="ECO:0000256" key="1">
    <source>
        <dbReference type="SAM" id="Phobius"/>
    </source>
</evidence>
<dbReference type="OrthoDB" id="9784844at2"/>
<dbReference type="PANTHER" id="PTHR40076:SF1">
    <property type="entry name" value="MEMBRANE PROTEIN"/>
    <property type="match status" value="1"/>
</dbReference>
<protein>
    <submittedName>
        <fullName evidence="2">Integral membrane protein</fullName>
    </submittedName>
</protein>
<dbReference type="STRING" id="1423790.BN53_02565"/>
<feature type="transmembrane region" description="Helical" evidence="1">
    <location>
        <begin position="119"/>
        <end position="142"/>
    </location>
</feature>
<evidence type="ECO:0000313" key="3">
    <source>
        <dbReference type="Proteomes" id="UP000009311"/>
    </source>
</evidence>
<keyword evidence="1" id="KW-1133">Transmembrane helix</keyword>
<feature type="transmembrane region" description="Helical" evidence="1">
    <location>
        <begin position="16"/>
        <end position="35"/>
    </location>
</feature>
<keyword evidence="3" id="KW-1185">Reference proteome</keyword>
<keyword evidence="1" id="KW-0472">Membrane</keyword>
<dbReference type="EMBL" id="CAKD01000014">
    <property type="protein sequence ID" value="CCI84984.1"/>
    <property type="molecule type" value="Genomic_DNA"/>
</dbReference>
<keyword evidence="1" id="KW-0812">Transmembrane</keyword>
<dbReference type="eggNOG" id="COG5523">
    <property type="taxonomic scope" value="Bacteria"/>
</dbReference>
<dbReference type="AlphaFoldDB" id="I7KL14"/>
<comment type="caution">
    <text evidence="2">The sequence shown here is derived from an EMBL/GenBank/DDBJ whole genome shotgun (WGS) entry which is preliminary data.</text>
</comment>
<name>I7KL14_9LACO</name>
<dbReference type="InterPro" id="IPR010380">
    <property type="entry name" value="DUF975"/>
</dbReference>
<dbReference type="Proteomes" id="UP000009311">
    <property type="component" value="Unassembled WGS sequence"/>
</dbReference>
<proteinExistence type="predicted"/>
<feature type="transmembrane region" description="Helical" evidence="1">
    <location>
        <begin position="70"/>
        <end position="91"/>
    </location>
</feature>